<proteinExistence type="predicted"/>
<evidence type="ECO:0000313" key="6">
    <source>
        <dbReference type="Proteomes" id="UP000692954"/>
    </source>
</evidence>
<evidence type="ECO:0008006" key="7">
    <source>
        <dbReference type="Google" id="ProtNLM"/>
    </source>
</evidence>
<evidence type="ECO:0000256" key="2">
    <source>
        <dbReference type="ARBA" id="ARBA00022737"/>
    </source>
</evidence>
<evidence type="ECO:0000256" key="3">
    <source>
        <dbReference type="ARBA" id="ARBA00023157"/>
    </source>
</evidence>
<feature type="chain" id="PRO_5035756888" description="Insulin-like growth factor binding protein, N-terminal" evidence="4">
    <location>
        <begin position="20"/>
        <end position="915"/>
    </location>
</feature>
<evidence type="ECO:0000313" key="5">
    <source>
        <dbReference type="EMBL" id="CAD8095617.1"/>
    </source>
</evidence>
<keyword evidence="3" id="KW-1015">Disulfide bond</keyword>
<keyword evidence="6" id="KW-1185">Reference proteome</keyword>
<dbReference type="EMBL" id="CAJJDN010000065">
    <property type="protein sequence ID" value="CAD8095617.1"/>
    <property type="molecule type" value="Genomic_DNA"/>
</dbReference>
<evidence type="ECO:0000256" key="4">
    <source>
        <dbReference type="SAM" id="SignalP"/>
    </source>
</evidence>
<feature type="signal peptide" evidence="4">
    <location>
        <begin position="1"/>
        <end position="19"/>
    </location>
</feature>
<gene>
    <name evidence="5" type="ORF">PSON_ATCC_30995.1.T0650003</name>
</gene>
<dbReference type="InterPro" id="IPR011936">
    <property type="entry name" value="Myxo_disulph_rpt"/>
</dbReference>
<dbReference type="NCBIfam" id="TIGR02232">
    <property type="entry name" value="myxo_disulf_rpt"/>
    <property type="match status" value="3"/>
</dbReference>
<keyword evidence="2" id="KW-0677">Repeat</keyword>
<dbReference type="Proteomes" id="UP000692954">
    <property type="component" value="Unassembled WGS sequence"/>
</dbReference>
<reference evidence="5" key="1">
    <citation type="submission" date="2021-01" db="EMBL/GenBank/DDBJ databases">
        <authorList>
            <consortium name="Genoscope - CEA"/>
            <person name="William W."/>
        </authorList>
    </citation>
    <scope>NUCLEOTIDE SEQUENCE</scope>
</reference>
<dbReference type="OrthoDB" id="293816at2759"/>
<evidence type="ECO:0000256" key="1">
    <source>
        <dbReference type="ARBA" id="ARBA00022729"/>
    </source>
</evidence>
<comment type="caution">
    <text evidence="5">The sequence shown here is derived from an EMBL/GenBank/DDBJ whole genome shotgun (WGS) entry which is preliminary data.</text>
</comment>
<keyword evidence="1 4" id="KW-0732">Signal</keyword>
<organism evidence="5 6">
    <name type="scientific">Paramecium sonneborni</name>
    <dbReference type="NCBI Taxonomy" id="65129"/>
    <lineage>
        <taxon>Eukaryota</taxon>
        <taxon>Sar</taxon>
        <taxon>Alveolata</taxon>
        <taxon>Ciliophora</taxon>
        <taxon>Intramacronucleata</taxon>
        <taxon>Oligohymenophorea</taxon>
        <taxon>Peniculida</taxon>
        <taxon>Parameciidae</taxon>
        <taxon>Paramecium</taxon>
    </lineage>
</organism>
<name>A0A8S1NQJ2_9CILI</name>
<dbReference type="AlphaFoldDB" id="A0A8S1NQJ2"/>
<dbReference type="PANTHER" id="PTHR39767:SF2">
    <property type="entry name" value="CHROMOSOME UNDETERMINED SCAFFOLD_1, WHOLE GENOME SHOTGUN SEQUENCE"/>
    <property type="match status" value="1"/>
</dbReference>
<protein>
    <recommendedName>
        <fullName evidence="7">Insulin-like growth factor binding protein, N-terminal</fullName>
    </recommendedName>
</protein>
<dbReference type="Pfam" id="PF13948">
    <property type="entry name" value="DUF4215"/>
    <property type="match status" value="8"/>
</dbReference>
<accession>A0A8S1NQJ2</accession>
<sequence>MLHRLFILAISAYSQVLYSESFTSNLFTTSEYWVLRGENQIYSDCGSVRLFGGYNAFAKGTSVTKLFQLPPHHTVQITLEFWKLDSWNGESFFIYLDQILGFQENYGFEADQLCGLNHGDITVYISITQPHNFQSLFILMTSNLDQGPTNESWGIRNFKLYIFPCPSGCLTCISSDSREDCIFWNLIENSLTNVDFDSFNFDGWTIDRGYKSTTIPLLGGFKYTGKGSQLFKTINLPAHSQVKIQFRFMILDKWNSKQAYLSVDNTLRWSKTFDYNNRKIQNICGDIYDDIPFNDQFTIAHSESSITLLFNTNLNQDMQNESFGIRDISIFIDCLFGSSFNQACGSICGNGILEEYEECDDGNIYSFDGCFNCQYFCLEGCSNCIKGICFECDDKWFFNSNFNSCNLIVDDEKYSIWEECDDLLNFEICKNGKFVVPSNCQSYQFGICQQCELNYELINSKCESLCENLQIVHEIQCVDNNLYAFNRCHQCTYDLEEGCKFQQNGICIQCQEGWKQDKSTDNCTPICGDLIVERHEECDISEQTQNSFGCNQCYFHCQHECIDCQFGICYDCISGWKLKNQQCQFESECGDNQIQGIVECDDKNQIRFDGCHKCRNDCQRECSYCQKGICLDCIYGWHLNDYFQCESECGDSQVALISYEECEDSNNLQLDGCYECKFECCRYCTTCIYGICYDCQATFTLIDQLCLPVCGDGLITIGYEECDDMNDIPYDGCYYCNYQCRQFCKICIKGICYDQCEYGYYTVDNVCNPICGDGITVEEEDCDDLNDDKSDGCFNCFFYCPDHCKICVEGKCKVCEQGYELNSNQNQCVAFCGDGLVSTEEECDDMNKQDGDGCSQQCTIELNYICKNYLYSYTQCTYEKYPKFQALLKNQDYQNQFVSLYFDQEGLNQNFITSH</sequence>
<dbReference type="PANTHER" id="PTHR39767">
    <property type="entry name" value="CALCIUM/CALMODULIN-BINDING MEMBRANE PROTEIN PCM4-RELATED"/>
    <property type="match status" value="1"/>
</dbReference>